<dbReference type="PANTHER" id="PTHR15439">
    <property type="entry name" value="RETINOBLASTOMA-BINDING PROTEIN 6"/>
    <property type="match status" value="1"/>
</dbReference>
<dbReference type="Pfam" id="PF08783">
    <property type="entry name" value="DWNN"/>
    <property type="match status" value="1"/>
</dbReference>
<dbReference type="InterPro" id="IPR036875">
    <property type="entry name" value="Znf_CCHC_sf"/>
</dbReference>
<accession>A0A0E0D471</accession>
<keyword evidence="2" id="KW-0479">Metal-binding</keyword>
<feature type="compositionally biased region" description="Low complexity" evidence="7">
    <location>
        <begin position="154"/>
        <end position="164"/>
    </location>
</feature>
<evidence type="ECO:0000259" key="9">
    <source>
        <dbReference type="PROSITE" id="PS51282"/>
    </source>
</evidence>
<feature type="compositionally biased region" description="Polar residues" evidence="7">
    <location>
        <begin position="579"/>
        <end position="592"/>
    </location>
</feature>
<dbReference type="GO" id="GO:0061630">
    <property type="term" value="F:ubiquitin protein ligase activity"/>
    <property type="evidence" value="ECO:0007669"/>
    <property type="project" value="InterPro"/>
</dbReference>
<feature type="compositionally biased region" description="Basic and acidic residues" evidence="7">
    <location>
        <begin position="553"/>
        <end position="566"/>
    </location>
</feature>
<evidence type="ECO:0000256" key="7">
    <source>
        <dbReference type="SAM" id="MobiDB-lite"/>
    </source>
</evidence>
<feature type="region of interest" description="Disordered" evidence="7">
    <location>
        <begin position="553"/>
        <end position="697"/>
    </location>
</feature>
<evidence type="ECO:0000313" key="10">
    <source>
        <dbReference type="EnsemblPlants" id="OMERI03G24880.1"/>
    </source>
</evidence>
<dbReference type="AlphaFoldDB" id="A0A0E0D471"/>
<evidence type="ECO:0000256" key="5">
    <source>
        <dbReference type="ARBA" id="ARBA00023242"/>
    </source>
</evidence>
<sequence>MGVVYYKYKSSKETISVPVPHSFVSVSELKQLILTSDKHGRGRTRGRGPREDIVLSNAQTGEEFLDENAMIPQNSTVLVRRTSGQQSEKIVLFSSREVIEDGAIASNKSEITESTSKSCSSTEVQDEDAAIASIIDAAELKWEDKPSKRGQTGGRSTSGRYGHGPVEGETPPPGYVCRSCGVPGHFIQHCQQERKTPPSGYVCYRCRIPGHFIHHCPTIGDPKFDDYKKPHTLVPEVSACPIDGIPSALAPAASVSVVDDLPAELHCRLCNKVMADAVLTSKCCFDSFCDKCIRDYIITQSKCICGVKVLADDLIPNQTLRSTIGNMLATRASSITSGTGKHRSSSGSNVDPNSASQTPSAALEKQSKDHHISSAAPDAGLQVATEHVSHLEHKLTTGVDLEVKDEGNSAGILVEKIVPTADARLKDVTDSTSKPATISGTMEPKASKTDQLKKKRKKADSTKIVHPNNANYGYSIPFDPAYCNPYVSGYPWLTDPYMYGPAGMPYGGYLMGPYGVNSIGNMPLQFPSAMQGNLANTHCWETQSMIHRANEDAARPRLAAKPKEPEPANQSRSSERNQRLSSSHGTDPSYKTSRSSSDRRDHRRSIDYVEDHRSSDYAEDHRSSKRMRASSPSPTGGDRHSRARSKYSSRKLTYEDSSPTGGDRHSRARSSHSSRSLTRIQAMMSATSRGDGEAKDR</sequence>
<evidence type="ECO:0000256" key="1">
    <source>
        <dbReference type="ARBA" id="ARBA00004123"/>
    </source>
</evidence>
<dbReference type="STRING" id="40149.A0A0E0D471"/>
<feature type="region of interest" description="Disordered" evidence="7">
    <location>
        <begin position="142"/>
        <end position="170"/>
    </location>
</feature>
<feature type="region of interest" description="Disordered" evidence="7">
    <location>
        <begin position="426"/>
        <end position="462"/>
    </location>
</feature>
<protein>
    <recommendedName>
        <fullName evidence="12">DWNN domain-containing protein</fullName>
    </recommendedName>
</protein>
<dbReference type="InterPro" id="IPR014891">
    <property type="entry name" value="DWNN_domain"/>
</dbReference>
<dbReference type="GO" id="GO:0003676">
    <property type="term" value="F:nucleic acid binding"/>
    <property type="evidence" value="ECO:0007669"/>
    <property type="project" value="InterPro"/>
</dbReference>
<keyword evidence="3 6" id="KW-0863">Zinc-finger</keyword>
<evidence type="ECO:0008006" key="12">
    <source>
        <dbReference type="Google" id="ProtNLM"/>
    </source>
</evidence>
<dbReference type="GO" id="GO:0016567">
    <property type="term" value="P:protein ubiquitination"/>
    <property type="evidence" value="ECO:0007669"/>
    <property type="project" value="InterPro"/>
</dbReference>
<reference evidence="10" key="2">
    <citation type="submission" date="2018-05" db="EMBL/GenBank/DDBJ databases">
        <title>OmerRS3 (Oryza meridionalis Reference Sequence Version 3).</title>
        <authorList>
            <person name="Zhang J."/>
            <person name="Kudrna D."/>
            <person name="Lee S."/>
            <person name="Talag J."/>
            <person name="Welchert J."/>
            <person name="Wing R.A."/>
        </authorList>
    </citation>
    <scope>NUCLEOTIDE SEQUENCE [LARGE SCALE GENOMIC DNA]</scope>
    <source>
        <strain evidence="10">cv. OR44</strain>
    </source>
</reference>
<evidence type="ECO:0000313" key="11">
    <source>
        <dbReference type="Proteomes" id="UP000008021"/>
    </source>
</evidence>
<organism evidence="10">
    <name type="scientific">Oryza meridionalis</name>
    <dbReference type="NCBI Taxonomy" id="40149"/>
    <lineage>
        <taxon>Eukaryota</taxon>
        <taxon>Viridiplantae</taxon>
        <taxon>Streptophyta</taxon>
        <taxon>Embryophyta</taxon>
        <taxon>Tracheophyta</taxon>
        <taxon>Spermatophyta</taxon>
        <taxon>Magnoliopsida</taxon>
        <taxon>Liliopsida</taxon>
        <taxon>Poales</taxon>
        <taxon>Poaceae</taxon>
        <taxon>BOP clade</taxon>
        <taxon>Oryzoideae</taxon>
        <taxon>Oryzeae</taxon>
        <taxon>Oryzinae</taxon>
        <taxon>Oryza</taxon>
    </lineage>
</organism>
<dbReference type="GO" id="GO:0006397">
    <property type="term" value="P:mRNA processing"/>
    <property type="evidence" value="ECO:0007669"/>
    <property type="project" value="InterPro"/>
</dbReference>
<keyword evidence="11" id="KW-1185">Reference proteome</keyword>
<dbReference type="SMART" id="SM01180">
    <property type="entry name" value="DWNN"/>
    <property type="match status" value="1"/>
</dbReference>
<feature type="compositionally biased region" description="Basic and acidic residues" evidence="7">
    <location>
        <begin position="596"/>
        <end position="622"/>
    </location>
</feature>
<evidence type="ECO:0000256" key="2">
    <source>
        <dbReference type="ARBA" id="ARBA00022723"/>
    </source>
</evidence>
<dbReference type="GO" id="GO:0006511">
    <property type="term" value="P:ubiquitin-dependent protein catabolic process"/>
    <property type="evidence" value="ECO:0007669"/>
    <property type="project" value="TreeGrafter"/>
</dbReference>
<feature type="region of interest" description="Disordered" evidence="7">
    <location>
        <begin position="335"/>
        <end position="373"/>
    </location>
</feature>
<dbReference type="Proteomes" id="UP000008021">
    <property type="component" value="Chromosome 3"/>
</dbReference>
<keyword evidence="4" id="KW-0862">Zinc</keyword>
<evidence type="ECO:0000256" key="4">
    <source>
        <dbReference type="ARBA" id="ARBA00022833"/>
    </source>
</evidence>
<evidence type="ECO:0000256" key="3">
    <source>
        <dbReference type="ARBA" id="ARBA00022771"/>
    </source>
</evidence>
<dbReference type="Gene3D" id="3.10.20.90">
    <property type="entry name" value="Phosphatidylinositol 3-kinase Catalytic Subunit, Chain A, domain 1"/>
    <property type="match status" value="1"/>
</dbReference>
<proteinExistence type="predicted"/>
<dbReference type="HOGENOM" id="CLU_029813_0_0_1"/>
<feature type="domain" description="CCHC-type" evidence="8">
    <location>
        <begin position="203"/>
        <end position="217"/>
    </location>
</feature>
<dbReference type="InterPro" id="IPR033489">
    <property type="entry name" value="RBBP6"/>
</dbReference>
<dbReference type="Pfam" id="PF13696">
    <property type="entry name" value="zf-CCHC_2"/>
    <property type="match status" value="1"/>
</dbReference>
<dbReference type="PROSITE" id="PS50158">
    <property type="entry name" value="ZF_CCHC"/>
    <property type="match status" value="1"/>
</dbReference>
<dbReference type="SUPFAM" id="SSF57756">
    <property type="entry name" value="Retrovirus zinc finger-like domains"/>
    <property type="match status" value="1"/>
</dbReference>
<name>A0A0E0D471_9ORYZ</name>
<dbReference type="CDD" id="cd16620">
    <property type="entry name" value="vRING-HC-C4C4_RBBP6"/>
    <property type="match status" value="1"/>
</dbReference>
<comment type="subcellular location">
    <subcellularLocation>
        <location evidence="1">Nucleus</location>
    </subcellularLocation>
</comment>
<dbReference type="Gene3D" id="3.30.40.10">
    <property type="entry name" value="Zinc/RING finger domain, C3HC4 (zinc finger)"/>
    <property type="match status" value="1"/>
</dbReference>
<reference evidence="10" key="1">
    <citation type="submission" date="2015-04" db="UniProtKB">
        <authorList>
            <consortium name="EnsemblPlants"/>
        </authorList>
    </citation>
    <scope>IDENTIFICATION</scope>
</reference>
<feature type="domain" description="DWNN" evidence="9">
    <location>
        <begin position="4"/>
        <end position="83"/>
    </location>
</feature>
<feature type="compositionally biased region" description="Polar residues" evidence="7">
    <location>
        <begin position="335"/>
        <end position="360"/>
    </location>
</feature>
<dbReference type="PROSITE" id="PS51282">
    <property type="entry name" value="DWNN"/>
    <property type="match status" value="1"/>
</dbReference>
<dbReference type="GO" id="GO:0005634">
    <property type="term" value="C:nucleus"/>
    <property type="evidence" value="ECO:0007669"/>
    <property type="project" value="UniProtKB-SubCell"/>
</dbReference>
<evidence type="ECO:0000256" key="6">
    <source>
        <dbReference type="PROSITE-ProRule" id="PRU00047"/>
    </source>
</evidence>
<dbReference type="EnsemblPlants" id="OMERI03G24880.1">
    <property type="protein sequence ID" value="OMERI03G24880.1"/>
    <property type="gene ID" value="OMERI03G24880"/>
</dbReference>
<dbReference type="InterPro" id="IPR013083">
    <property type="entry name" value="Znf_RING/FYVE/PHD"/>
</dbReference>
<dbReference type="Gene3D" id="4.10.60.10">
    <property type="entry name" value="Zinc finger, CCHC-type"/>
    <property type="match status" value="2"/>
</dbReference>
<dbReference type="GO" id="GO:0008270">
    <property type="term" value="F:zinc ion binding"/>
    <property type="evidence" value="ECO:0007669"/>
    <property type="project" value="UniProtKB-KW"/>
</dbReference>
<dbReference type="SUPFAM" id="SSF57850">
    <property type="entry name" value="RING/U-box"/>
    <property type="match status" value="1"/>
</dbReference>
<keyword evidence="5" id="KW-0539">Nucleus</keyword>
<dbReference type="PANTHER" id="PTHR15439:SF6">
    <property type="entry name" value="OS03G0659400 PROTEIN"/>
    <property type="match status" value="1"/>
</dbReference>
<dbReference type="InterPro" id="IPR001878">
    <property type="entry name" value="Znf_CCHC"/>
</dbReference>
<feature type="compositionally biased region" description="Polar residues" evidence="7">
    <location>
        <begin position="430"/>
        <end position="440"/>
    </location>
</feature>
<dbReference type="InterPro" id="IPR025829">
    <property type="entry name" value="Zn_knuckle_CX2CX3GHX4C"/>
</dbReference>
<dbReference type="SMART" id="SM00343">
    <property type="entry name" value="ZnF_C2HC"/>
    <property type="match status" value="2"/>
</dbReference>
<dbReference type="eggNOG" id="KOG0314">
    <property type="taxonomic scope" value="Eukaryota"/>
</dbReference>
<dbReference type="Gramene" id="OMERI03G24880.1">
    <property type="protein sequence ID" value="OMERI03G24880.1"/>
    <property type="gene ID" value="OMERI03G24880"/>
</dbReference>
<evidence type="ECO:0000259" key="8">
    <source>
        <dbReference type="PROSITE" id="PS50158"/>
    </source>
</evidence>